<evidence type="ECO:0000256" key="7">
    <source>
        <dbReference type="ARBA" id="ARBA00035140"/>
    </source>
</evidence>
<reference evidence="8 9" key="1">
    <citation type="submission" date="2024-05" db="EMBL/GenBank/DDBJ databases">
        <title>The nuclear and mitochondrial genome assemblies of Tetragonisca angustula (Apidae: Meliponini), a tiny yet remarkable pollinator in the Neotropics.</title>
        <authorList>
            <person name="Ferrari R."/>
            <person name="Ricardo P.C."/>
            <person name="Dias F.C."/>
            <person name="Araujo N.S."/>
            <person name="Soares D.O."/>
            <person name="Zhou Q.-S."/>
            <person name="Zhu C.-D."/>
            <person name="Coutinho L."/>
            <person name="Airas M.C."/>
            <person name="Batista T.M."/>
        </authorList>
    </citation>
    <scope>NUCLEOTIDE SEQUENCE [LARGE SCALE GENOMIC DNA]</scope>
    <source>
        <strain evidence="8">ASF017062</strain>
        <tissue evidence="8">Abdomen</tissue>
    </source>
</reference>
<comment type="similarity">
    <text evidence="2">Belongs to the mitochondrion-specific ribosomal protein mS29 family.</text>
</comment>
<evidence type="ECO:0000256" key="3">
    <source>
        <dbReference type="ARBA" id="ARBA00022946"/>
    </source>
</evidence>
<protein>
    <recommendedName>
        <fullName evidence="7">Small ribosomal subunit protein mS29</fullName>
    </recommendedName>
</protein>
<evidence type="ECO:0000313" key="9">
    <source>
        <dbReference type="Proteomes" id="UP001432146"/>
    </source>
</evidence>
<evidence type="ECO:0000256" key="6">
    <source>
        <dbReference type="ARBA" id="ARBA00023274"/>
    </source>
</evidence>
<dbReference type="PANTHER" id="PTHR12810">
    <property type="entry name" value="MITOCHONDRIAL 28S RIBOSOMAL PROTEIN S29"/>
    <property type="match status" value="1"/>
</dbReference>
<keyword evidence="9" id="KW-1185">Reference proteome</keyword>
<sequence>MMSYTYSLFSRMCLRNGRRTIITAATKDVPDTSIPWFRILESNPAEHDESCLTRIYTIPSDITASLMSNMTLELRKQTEVFREIGILVRRPAVEIISYLEQTDFTKSINKYILYGIQGAGKTTSLLHLIHYGLVKRYIVLHLPWVQTWFRYPRDAVASPLEPDKIDLPESATKWLKYIKEINKVALSQLDLKTTKEYTWSQREITKSGDSLSNLIEFGIQRNKFACGVINALVDELKMASTAGKCRTLIVIDGFNAFTSSITHVKDENHTYVPPERISITSTFLSSVDYNWCNGAAILTVDKKANKDRKDSDYPTYLLGKKGFELLDPFLPICVESYSLDEFKTILEYYKDRKWIKNISDKGQKELELLSNKNPYQLWTLCKPLY</sequence>
<dbReference type="GO" id="GO:0003735">
    <property type="term" value="F:structural constituent of ribosome"/>
    <property type="evidence" value="ECO:0007669"/>
    <property type="project" value="TreeGrafter"/>
</dbReference>
<keyword evidence="4" id="KW-0689">Ribosomal protein</keyword>
<name>A0AAW1A0Z5_9HYME</name>
<accession>A0AAW1A0Z5</accession>
<dbReference type="Proteomes" id="UP001432146">
    <property type="component" value="Unassembled WGS sequence"/>
</dbReference>
<dbReference type="GO" id="GO:0006915">
    <property type="term" value="P:apoptotic process"/>
    <property type="evidence" value="ECO:0007669"/>
    <property type="project" value="InterPro"/>
</dbReference>
<evidence type="ECO:0000256" key="5">
    <source>
        <dbReference type="ARBA" id="ARBA00023128"/>
    </source>
</evidence>
<dbReference type="PRINTS" id="PR01716">
    <property type="entry name" value="DEATHASSOCP3"/>
</dbReference>
<gene>
    <name evidence="8" type="ORF">QLX08_004835</name>
</gene>
<dbReference type="InterPro" id="IPR027417">
    <property type="entry name" value="P-loop_NTPase"/>
</dbReference>
<proteinExistence type="inferred from homology"/>
<dbReference type="SUPFAM" id="SSF52540">
    <property type="entry name" value="P-loop containing nucleoside triphosphate hydrolases"/>
    <property type="match status" value="1"/>
</dbReference>
<dbReference type="GO" id="GO:0005763">
    <property type="term" value="C:mitochondrial small ribosomal subunit"/>
    <property type="evidence" value="ECO:0007669"/>
    <property type="project" value="TreeGrafter"/>
</dbReference>
<evidence type="ECO:0000256" key="1">
    <source>
        <dbReference type="ARBA" id="ARBA00004173"/>
    </source>
</evidence>
<dbReference type="InterPro" id="IPR008092">
    <property type="entry name" value="Ribosomal_mS29_met"/>
</dbReference>
<organism evidence="8 9">
    <name type="scientific">Tetragonisca angustula</name>
    <dbReference type="NCBI Taxonomy" id="166442"/>
    <lineage>
        <taxon>Eukaryota</taxon>
        <taxon>Metazoa</taxon>
        <taxon>Ecdysozoa</taxon>
        <taxon>Arthropoda</taxon>
        <taxon>Hexapoda</taxon>
        <taxon>Insecta</taxon>
        <taxon>Pterygota</taxon>
        <taxon>Neoptera</taxon>
        <taxon>Endopterygota</taxon>
        <taxon>Hymenoptera</taxon>
        <taxon>Apocrita</taxon>
        <taxon>Aculeata</taxon>
        <taxon>Apoidea</taxon>
        <taxon>Anthophila</taxon>
        <taxon>Apidae</taxon>
        <taxon>Tetragonisca</taxon>
    </lineage>
</organism>
<dbReference type="EMBL" id="JAWNGG020000077">
    <property type="protein sequence ID" value="KAK9303528.1"/>
    <property type="molecule type" value="Genomic_DNA"/>
</dbReference>
<comment type="caution">
    <text evidence="8">The sequence shown here is derived from an EMBL/GenBank/DDBJ whole genome shotgun (WGS) entry which is preliminary data.</text>
</comment>
<keyword evidence="3" id="KW-0809">Transit peptide</keyword>
<dbReference type="PANTHER" id="PTHR12810:SF0">
    <property type="entry name" value="SMALL RIBOSOMAL SUBUNIT PROTEIN MS29"/>
    <property type="match status" value="1"/>
</dbReference>
<evidence type="ECO:0000256" key="4">
    <source>
        <dbReference type="ARBA" id="ARBA00022980"/>
    </source>
</evidence>
<evidence type="ECO:0000256" key="2">
    <source>
        <dbReference type="ARBA" id="ARBA00009863"/>
    </source>
</evidence>
<dbReference type="AlphaFoldDB" id="A0AAW1A0Z5"/>
<dbReference type="InterPro" id="IPR019368">
    <property type="entry name" value="Ribosomal_mS29"/>
</dbReference>
<keyword evidence="5" id="KW-0496">Mitochondrion</keyword>
<comment type="subcellular location">
    <subcellularLocation>
        <location evidence="1">Mitochondrion</location>
    </subcellularLocation>
</comment>
<dbReference type="Pfam" id="PF10236">
    <property type="entry name" value="DAP3"/>
    <property type="match status" value="1"/>
</dbReference>
<keyword evidence="6" id="KW-0687">Ribonucleoprotein</keyword>
<evidence type="ECO:0000313" key="8">
    <source>
        <dbReference type="EMBL" id="KAK9303528.1"/>
    </source>
</evidence>